<sequence length="292" mass="32091">MVVTRRMFWDDCHSTHVLRWLSLDACSEMVVTLVRSKMLVTQQISWNGCHLTHVLEWLSPDTCFGMVVTLSSYVWSSNYNNASVVDLCCDWKQFRGTDTSPYSFANPRILLAHPDKVLPGLCPAQVSETMAASNNGHLPNTLDEGEDKPMLIVKRSGDGPGITALINRQLQVGFGVCPREAAAAATCLELQVKTGRRVCLGSGIITVLPGHASVVTWSKAAAGKLRSAVRVVTFSRPKRLASWQDRGGRPRDARMKQRFGQTAGSTVVRSDPGSALFIEKSRGMKKKYKVIA</sequence>
<organism evidence="2">
    <name type="scientific">Timema poppense</name>
    <name type="common">Walking stick</name>
    <dbReference type="NCBI Taxonomy" id="170557"/>
    <lineage>
        <taxon>Eukaryota</taxon>
        <taxon>Metazoa</taxon>
        <taxon>Ecdysozoa</taxon>
        <taxon>Arthropoda</taxon>
        <taxon>Hexapoda</taxon>
        <taxon>Insecta</taxon>
        <taxon>Pterygota</taxon>
        <taxon>Neoptera</taxon>
        <taxon>Polyneoptera</taxon>
        <taxon>Phasmatodea</taxon>
        <taxon>Timematodea</taxon>
        <taxon>Timematoidea</taxon>
        <taxon>Timematidae</taxon>
        <taxon>Timema</taxon>
    </lineage>
</organism>
<evidence type="ECO:0000313" key="2">
    <source>
        <dbReference type="EMBL" id="CAD7409193.1"/>
    </source>
</evidence>
<evidence type="ECO:0000256" key="1">
    <source>
        <dbReference type="SAM" id="MobiDB-lite"/>
    </source>
</evidence>
<dbReference type="AlphaFoldDB" id="A0A7R9D6T9"/>
<feature type="compositionally biased region" description="Basic and acidic residues" evidence="1">
    <location>
        <begin position="246"/>
        <end position="255"/>
    </location>
</feature>
<feature type="region of interest" description="Disordered" evidence="1">
    <location>
        <begin position="242"/>
        <end position="267"/>
    </location>
</feature>
<name>A0A7R9D6T9_TIMPO</name>
<proteinExistence type="predicted"/>
<dbReference type="EMBL" id="OD004041">
    <property type="protein sequence ID" value="CAD7409193.1"/>
    <property type="molecule type" value="Genomic_DNA"/>
</dbReference>
<reference evidence="2" key="1">
    <citation type="submission" date="2020-11" db="EMBL/GenBank/DDBJ databases">
        <authorList>
            <person name="Tran Van P."/>
        </authorList>
    </citation>
    <scope>NUCLEOTIDE SEQUENCE</scope>
</reference>
<gene>
    <name evidence="2" type="ORF">TPSB3V08_LOCUS6702</name>
</gene>
<protein>
    <submittedName>
        <fullName evidence="2">Uncharacterized protein</fullName>
    </submittedName>
</protein>
<accession>A0A7R9D6T9</accession>